<evidence type="ECO:0000313" key="3">
    <source>
        <dbReference type="Proteomes" id="UP000694523"/>
    </source>
</evidence>
<dbReference type="AlphaFoldDB" id="A0A8C6S598"/>
<dbReference type="InterPro" id="IPR043502">
    <property type="entry name" value="DNA/RNA_pol_sf"/>
</dbReference>
<dbReference type="Proteomes" id="UP000694523">
    <property type="component" value="Unplaced"/>
</dbReference>
<name>A0A8C6S598_9GOBI</name>
<dbReference type="PANTHER" id="PTHR31635:SF196">
    <property type="entry name" value="REVERSE TRANSCRIPTASE DOMAIN-CONTAINING PROTEIN-RELATED"/>
    <property type="match status" value="1"/>
</dbReference>
<evidence type="ECO:0000259" key="1">
    <source>
        <dbReference type="PROSITE" id="PS50878"/>
    </source>
</evidence>
<protein>
    <recommendedName>
        <fullName evidence="1">Reverse transcriptase domain-containing protein</fullName>
    </recommendedName>
</protein>
<proteinExistence type="predicted"/>
<organism evidence="2 3">
    <name type="scientific">Neogobius melanostomus</name>
    <name type="common">round goby</name>
    <dbReference type="NCBI Taxonomy" id="47308"/>
    <lineage>
        <taxon>Eukaryota</taxon>
        <taxon>Metazoa</taxon>
        <taxon>Chordata</taxon>
        <taxon>Craniata</taxon>
        <taxon>Vertebrata</taxon>
        <taxon>Euteleostomi</taxon>
        <taxon>Actinopterygii</taxon>
        <taxon>Neopterygii</taxon>
        <taxon>Teleostei</taxon>
        <taxon>Neoteleostei</taxon>
        <taxon>Acanthomorphata</taxon>
        <taxon>Gobiaria</taxon>
        <taxon>Gobiiformes</taxon>
        <taxon>Gobioidei</taxon>
        <taxon>Gobiidae</taxon>
        <taxon>Benthophilinae</taxon>
        <taxon>Neogobiini</taxon>
        <taxon>Neogobius</taxon>
    </lineage>
</organism>
<dbReference type="InterPro" id="IPR000477">
    <property type="entry name" value="RT_dom"/>
</dbReference>
<dbReference type="Pfam" id="PF00078">
    <property type="entry name" value="RVT_1"/>
    <property type="match status" value="1"/>
</dbReference>
<dbReference type="PANTHER" id="PTHR31635">
    <property type="entry name" value="REVERSE TRANSCRIPTASE DOMAIN-CONTAINING PROTEIN-RELATED"/>
    <property type="match status" value="1"/>
</dbReference>
<dbReference type="Ensembl" id="ENSNMLT00000001377.1">
    <property type="protein sequence ID" value="ENSNMLP00000001191.1"/>
    <property type="gene ID" value="ENSNMLG00000000930.1"/>
</dbReference>
<feature type="domain" description="Reverse transcriptase" evidence="1">
    <location>
        <begin position="1"/>
        <end position="126"/>
    </location>
</feature>
<sequence length="294" mass="33412">MNLKPMPKFKVSRSSRQGCPLSPSLFCLSLEPIAQLIRQSENLAPIMVHNTPHYISLYADDILIYTSNPHVSIPFLLQTFEQFGKISGYKVNWTKSAVMPLNGTSTNLESFNIPVAGSLKYLGISIYPTVNILTNNNYNKTLHSITNDLNRWGLLPTSFQSRLSIIKMNALPQLYAPFGTSKRILEEIACHHRSLLMELEKSKNKTSTLYRLKLSGGINLPNFEWYSWCFALHSLSLWLKPDILTSWKPIEEQLLQPHDMSCFLYSNIPLKIVKTNVVQLYLTSSLFGIKSINS</sequence>
<dbReference type="SUPFAM" id="SSF56672">
    <property type="entry name" value="DNA/RNA polymerases"/>
    <property type="match status" value="1"/>
</dbReference>
<dbReference type="PROSITE" id="PS50878">
    <property type="entry name" value="RT_POL"/>
    <property type="match status" value="1"/>
</dbReference>
<reference evidence="2" key="2">
    <citation type="submission" date="2025-09" db="UniProtKB">
        <authorList>
            <consortium name="Ensembl"/>
        </authorList>
    </citation>
    <scope>IDENTIFICATION</scope>
</reference>
<evidence type="ECO:0000313" key="2">
    <source>
        <dbReference type="Ensembl" id="ENSNMLP00000001191.1"/>
    </source>
</evidence>
<reference evidence="2" key="1">
    <citation type="submission" date="2025-08" db="UniProtKB">
        <authorList>
            <consortium name="Ensembl"/>
        </authorList>
    </citation>
    <scope>IDENTIFICATION</scope>
</reference>
<accession>A0A8C6S598</accession>
<keyword evidence="3" id="KW-1185">Reference proteome</keyword>